<accession>A0A935PY57</accession>
<dbReference type="EMBL" id="JADJMH010000002">
    <property type="protein sequence ID" value="MBK7674246.1"/>
    <property type="molecule type" value="Genomic_DNA"/>
</dbReference>
<sequence>MALDREWPSWHPRQELKADQLLGLEDYLLARAKLIDEEAYGVDHFNWRAGLAIEKSEGEEGLYRVSVSGLLRGVTPAGDLVEVRGETQLSGLTPTLNLQRRDDLDLWIEVNPRRVAEEDGPPKFVLHAEWQAAENREGGSESLTLQKGGHWLYLGRYHPSSTRHHGCVLPDGAPQGRLNREKTPAGGRGLTPFHPRGKLGNG</sequence>
<proteinExistence type="predicted"/>
<comment type="caution">
    <text evidence="2">The sequence shown here is derived from an EMBL/GenBank/DDBJ whole genome shotgun (WGS) entry which is preliminary data.</text>
</comment>
<name>A0A935PY57_9PROT</name>
<evidence type="ECO:0000256" key="1">
    <source>
        <dbReference type="SAM" id="MobiDB-lite"/>
    </source>
</evidence>
<evidence type="ECO:0000313" key="2">
    <source>
        <dbReference type="EMBL" id="MBK7674246.1"/>
    </source>
</evidence>
<protein>
    <submittedName>
        <fullName evidence="2">Uncharacterized protein</fullName>
    </submittedName>
</protein>
<dbReference type="Proteomes" id="UP000697998">
    <property type="component" value="Unassembled WGS sequence"/>
</dbReference>
<organism evidence="2 3">
    <name type="scientific">Candidatus Accumulibacter proximus</name>
    <dbReference type="NCBI Taxonomy" id="2954385"/>
    <lineage>
        <taxon>Bacteria</taxon>
        <taxon>Pseudomonadati</taxon>
        <taxon>Pseudomonadota</taxon>
        <taxon>Betaproteobacteria</taxon>
        <taxon>Candidatus Accumulibacter</taxon>
    </lineage>
</organism>
<reference evidence="2 3" key="1">
    <citation type="submission" date="2020-10" db="EMBL/GenBank/DDBJ databases">
        <title>Connecting structure to function with the recovery of over 1000 high-quality activated sludge metagenome-assembled genomes encoding full-length rRNA genes using long-read sequencing.</title>
        <authorList>
            <person name="Singleton C.M."/>
            <person name="Petriglieri F."/>
            <person name="Kristensen J.M."/>
            <person name="Kirkegaard R.H."/>
            <person name="Michaelsen T.Y."/>
            <person name="Andersen M.H."/>
            <person name="Karst S.M."/>
            <person name="Dueholm M.S."/>
            <person name="Nielsen P.H."/>
            <person name="Albertsen M."/>
        </authorList>
    </citation>
    <scope>NUCLEOTIDE SEQUENCE [LARGE SCALE GENOMIC DNA]</scope>
    <source>
        <strain evidence="2">EsbW_18-Q3-R4-48_BATAC.285</strain>
    </source>
</reference>
<evidence type="ECO:0000313" key="3">
    <source>
        <dbReference type="Proteomes" id="UP000697998"/>
    </source>
</evidence>
<feature type="region of interest" description="Disordered" evidence="1">
    <location>
        <begin position="169"/>
        <end position="202"/>
    </location>
</feature>
<gene>
    <name evidence="2" type="ORF">IPJ27_05470</name>
</gene>
<dbReference type="AlphaFoldDB" id="A0A935PY57"/>